<reference evidence="2" key="1">
    <citation type="submission" date="2021-01" db="EMBL/GenBank/DDBJ databases">
        <title>Caligus Genome Assembly.</title>
        <authorList>
            <person name="Gallardo-Escarate C."/>
        </authorList>
    </citation>
    <scope>NUCLEOTIDE SEQUENCE [LARGE SCALE GENOMIC DNA]</scope>
</reference>
<dbReference type="Proteomes" id="UP000595437">
    <property type="component" value="Chromosome 3"/>
</dbReference>
<organism evidence="1 2">
    <name type="scientific">Caligus rogercresseyi</name>
    <name type="common">Sea louse</name>
    <dbReference type="NCBI Taxonomy" id="217165"/>
    <lineage>
        <taxon>Eukaryota</taxon>
        <taxon>Metazoa</taxon>
        <taxon>Ecdysozoa</taxon>
        <taxon>Arthropoda</taxon>
        <taxon>Crustacea</taxon>
        <taxon>Multicrustacea</taxon>
        <taxon>Hexanauplia</taxon>
        <taxon>Copepoda</taxon>
        <taxon>Siphonostomatoida</taxon>
        <taxon>Caligidae</taxon>
        <taxon>Caligus</taxon>
    </lineage>
</organism>
<accession>A0A7T8HLU4</accession>
<proteinExistence type="predicted"/>
<keyword evidence="2" id="KW-1185">Reference proteome</keyword>
<dbReference type="EMBL" id="CP045892">
    <property type="protein sequence ID" value="QQP52327.1"/>
    <property type="molecule type" value="Genomic_DNA"/>
</dbReference>
<sequence>MKILSKTLLTMGSIASLFVKIFPKTCFRDIRPILLNLRFFGPRPPKFRNSELKLISIYSTSPDASNEPSMGSIASLFVKIFPKTCFRDIRPILLNGGPRPPPKKFYLKLVSVYSMTSYTSNEPSMAKIGSRVQKLQANVRLTPVLSPL</sequence>
<protein>
    <submittedName>
        <fullName evidence="1">Uncharacterized protein</fullName>
    </submittedName>
</protein>
<gene>
    <name evidence="1" type="ORF">FKW44_004447</name>
</gene>
<name>A0A7T8HLU4_CALRO</name>
<evidence type="ECO:0000313" key="1">
    <source>
        <dbReference type="EMBL" id="QQP52327.1"/>
    </source>
</evidence>
<evidence type="ECO:0000313" key="2">
    <source>
        <dbReference type="Proteomes" id="UP000595437"/>
    </source>
</evidence>
<dbReference type="AlphaFoldDB" id="A0A7T8HLU4"/>